<dbReference type="GO" id="GO:0030014">
    <property type="term" value="C:CCR4-NOT complex"/>
    <property type="evidence" value="ECO:0007669"/>
    <property type="project" value="UniProtKB-UniRule"/>
</dbReference>
<dbReference type="PANTHER" id="PTHR12979">
    <property type="entry name" value="CCR4-NOT TRANSCRIPTION COMPLEX SUBUNIT 10"/>
    <property type="match status" value="1"/>
</dbReference>
<keyword evidence="2" id="KW-0943">RNA-mediated gene silencing</keyword>
<feature type="region of interest" description="Disordered" evidence="3">
    <location>
        <begin position="614"/>
        <end position="663"/>
    </location>
</feature>
<keyword evidence="2" id="KW-0805">Transcription regulation</keyword>
<organism evidence="4 5">
    <name type="scientific">Ramazzottius varieornatus</name>
    <name type="common">Water bear</name>
    <name type="synonym">Tardigrade</name>
    <dbReference type="NCBI Taxonomy" id="947166"/>
    <lineage>
        <taxon>Eukaryota</taxon>
        <taxon>Metazoa</taxon>
        <taxon>Ecdysozoa</taxon>
        <taxon>Tardigrada</taxon>
        <taxon>Eutardigrada</taxon>
        <taxon>Parachela</taxon>
        <taxon>Hypsibioidea</taxon>
        <taxon>Ramazzottiidae</taxon>
        <taxon>Ramazzottius</taxon>
    </lineage>
</organism>
<evidence type="ECO:0000313" key="4">
    <source>
        <dbReference type="EMBL" id="GAU89997.1"/>
    </source>
</evidence>
<dbReference type="Proteomes" id="UP000186922">
    <property type="component" value="Unassembled WGS sequence"/>
</dbReference>
<keyword evidence="5" id="KW-1185">Reference proteome</keyword>
<protein>
    <recommendedName>
        <fullName evidence="2">CCR4-NOT transcription complex subunit 10</fullName>
    </recommendedName>
</protein>
<sequence length="793" mass="89573">MDEDVFHSASMDSQNQKSQPRVVYSELDVQIFRRCLASYMSNDYQTTVGEIRSLRSRYSDVVHIQLNELIASFYLQRCLNVDEFLVDLRDAMLKAYGSTFETTRLRDLTQVVYMYNYALILFYLMRYNQSLSIMKTIEKYFDTLEDALVRDSCFLLIELHVALHQIAEAMLVISYMEEEFEEQSGVRGFQLPEHFRNDLLLFDEHSQLVRPMPGFKAKLQLYKLKVANCLRMQDLGKKEARGLLMAHGMNALPIFLKSQSEFTRGNNNKAIKLLNQLSPFLHNPASSVGGSASSDYIPSLFYNNLACIHSAMGKPTIASVYFNKALDENTKAIQTIPMSPSTNNGQQPQTQALYNQIPLQSIASSRFAELIYNLGTQLLIAGQPVQAFPLLVEAAQTYHQNPRVWLRMAECCVIKYKNDVMDPLHRRKPTRYMIKGFVGSGKYRKLLLSPVLLPYQKQLSQRKVAPNADIKKDPSEPSLTMEFARMCVVNALAVVNRQLAKSAGVTSGSMTASFIDNMHALPPSGVSSLQEMLTLKAYILVNLAFVSNSMWDYVGGVDYSRQAEALPEIPGVIRFLLSAYASEGLMRLNRPSEAAYYLSVSYINNVFRQMKEDMEKEGQVSMSQAGQNGNNGNVSPGTPLSTTSTDGGAENPNGNFSGIPPDDQSDLYSQPNALLKTFLHIPNDYLRRKPLYARNLLGYNHAVWLAMNGDLEASYEIGETLKSASNADTITRARATQLCIYIRFRQGRNIEGTKLITEDCTEWKERLARDFDEDERKLKTARESQGIVWPFDS</sequence>
<dbReference type="GO" id="GO:0031047">
    <property type="term" value="P:regulatory ncRNA-mediated gene silencing"/>
    <property type="evidence" value="ECO:0007669"/>
    <property type="project" value="UniProtKB-UniRule"/>
</dbReference>
<comment type="function">
    <text evidence="2">Component of the CCR4-NOT complex which is one of the major cellular mRNA deadenylases and is linked to various cellular processes including bulk mRNA degradation, miRNA-mediated repression, translational repression during translational initiation and general transcription regulation.</text>
</comment>
<dbReference type="InterPro" id="IPR011990">
    <property type="entry name" value="TPR-like_helical_dom_sf"/>
</dbReference>
<dbReference type="PANTHER" id="PTHR12979:SF5">
    <property type="entry name" value="CCR4-NOT TRANSCRIPTION COMPLEX SUBUNIT 10"/>
    <property type="match status" value="1"/>
</dbReference>
<dbReference type="OrthoDB" id="25157at2759"/>
<name>A0A1D1URX2_RAMVA</name>
<dbReference type="GO" id="GO:0005634">
    <property type="term" value="C:nucleus"/>
    <property type="evidence" value="ECO:0007669"/>
    <property type="project" value="UniProtKB-SubCell"/>
</dbReference>
<proteinExistence type="inferred from homology"/>
<dbReference type="STRING" id="947166.A0A1D1URX2"/>
<dbReference type="AlphaFoldDB" id="A0A1D1URX2"/>
<dbReference type="GO" id="GO:0005737">
    <property type="term" value="C:cytoplasm"/>
    <property type="evidence" value="ECO:0007669"/>
    <property type="project" value="UniProtKB-SubCell"/>
</dbReference>
<dbReference type="GO" id="GO:0006402">
    <property type="term" value="P:mRNA catabolic process"/>
    <property type="evidence" value="ECO:0007669"/>
    <property type="project" value="TreeGrafter"/>
</dbReference>
<dbReference type="Gene3D" id="1.25.40.10">
    <property type="entry name" value="Tetratricopeptide repeat domain"/>
    <property type="match status" value="1"/>
</dbReference>
<comment type="similarity">
    <text evidence="1 2">Belongs to the CNOT10 family.</text>
</comment>
<evidence type="ECO:0000256" key="3">
    <source>
        <dbReference type="SAM" id="MobiDB-lite"/>
    </source>
</evidence>
<dbReference type="EMBL" id="BDGG01000001">
    <property type="protein sequence ID" value="GAU89997.1"/>
    <property type="molecule type" value="Genomic_DNA"/>
</dbReference>
<evidence type="ECO:0000256" key="1">
    <source>
        <dbReference type="ARBA" id="ARBA00010080"/>
    </source>
</evidence>
<keyword evidence="2" id="KW-0539">Nucleus</keyword>
<gene>
    <name evidence="4" type="primary">RvY_02481-1</name>
    <name evidence="4" type="synonym">RvY_02481.1</name>
    <name evidence="4" type="ORF">RvY_02481</name>
</gene>
<keyword evidence="2" id="KW-0810">Translation regulation</keyword>
<keyword evidence="2" id="KW-0804">Transcription</keyword>
<evidence type="ECO:0000313" key="5">
    <source>
        <dbReference type="Proteomes" id="UP000186922"/>
    </source>
</evidence>
<evidence type="ECO:0000256" key="2">
    <source>
        <dbReference type="RuleBase" id="RU367083"/>
    </source>
</evidence>
<dbReference type="GO" id="GO:0017148">
    <property type="term" value="P:negative regulation of translation"/>
    <property type="evidence" value="ECO:0007669"/>
    <property type="project" value="TreeGrafter"/>
</dbReference>
<dbReference type="SUPFAM" id="SSF48452">
    <property type="entry name" value="TPR-like"/>
    <property type="match status" value="1"/>
</dbReference>
<keyword evidence="2" id="KW-0963">Cytoplasm</keyword>
<accession>A0A1D1URX2</accession>
<dbReference type="InterPro" id="IPR039740">
    <property type="entry name" value="CNOT10"/>
</dbReference>
<comment type="subcellular location">
    <subcellularLocation>
        <location evidence="2">Cytoplasm</location>
    </subcellularLocation>
    <subcellularLocation>
        <location evidence="2">Nucleus</location>
    </subcellularLocation>
</comment>
<feature type="compositionally biased region" description="Polar residues" evidence="3">
    <location>
        <begin position="620"/>
        <end position="656"/>
    </location>
</feature>
<reference evidence="4 5" key="1">
    <citation type="journal article" date="2016" name="Nat. Commun.">
        <title>Extremotolerant tardigrade genome and improved radiotolerance of human cultured cells by tardigrade-unique protein.</title>
        <authorList>
            <person name="Hashimoto T."/>
            <person name="Horikawa D.D."/>
            <person name="Saito Y."/>
            <person name="Kuwahara H."/>
            <person name="Kozuka-Hata H."/>
            <person name="Shin-I T."/>
            <person name="Minakuchi Y."/>
            <person name="Ohishi K."/>
            <person name="Motoyama A."/>
            <person name="Aizu T."/>
            <person name="Enomoto A."/>
            <person name="Kondo K."/>
            <person name="Tanaka S."/>
            <person name="Hara Y."/>
            <person name="Koshikawa S."/>
            <person name="Sagara H."/>
            <person name="Miura T."/>
            <person name="Yokobori S."/>
            <person name="Miyagawa K."/>
            <person name="Suzuki Y."/>
            <person name="Kubo T."/>
            <person name="Oyama M."/>
            <person name="Kohara Y."/>
            <person name="Fujiyama A."/>
            <person name="Arakawa K."/>
            <person name="Katayama T."/>
            <person name="Toyoda A."/>
            <person name="Kunieda T."/>
        </authorList>
    </citation>
    <scope>NUCLEOTIDE SEQUENCE [LARGE SCALE GENOMIC DNA]</scope>
    <source>
        <strain evidence="4 5">YOKOZUNA-1</strain>
    </source>
</reference>
<comment type="caution">
    <text evidence="4">The sequence shown here is derived from an EMBL/GenBank/DDBJ whole genome shotgun (WGS) entry which is preliminary data.</text>
</comment>